<evidence type="ECO:0000256" key="1">
    <source>
        <dbReference type="SAM" id="MobiDB-lite"/>
    </source>
</evidence>
<protein>
    <submittedName>
        <fullName evidence="2">Uncharacterized protein</fullName>
    </submittedName>
</protein>
<keyword evidence="3" id="KW-1185">Reference proteome</keyword>
<gene>
    <name evidence="2" type="ORF">Naga_101603g1</name>
</gene>
<sequence>MHFTSFYTMQGNGATPRSSIGLSGKDSITTAMRTCDMSSSSRPPVLGPSADPRSSIGTMQTEMQHEDSLPQENFTPVQAPADPFPLSPSPSSSFLSSTAALAAAPSRPTTPVQIFQKTVHTDIFPNRRVKEGERKPGSRYLRRLPPSFQSEGLSNLLTPGMDAWVVQTLRQADALSFDTKCVYFFLILKAFQVLEKEVCQEGGRRASVPRHGGRVPPPSLPPSLPPPPLPSSLPPSLPFSLSDISQAPHHVSLPLDSVPALRAFFLAPNTQSQLLPYLRRKKIVMASGQVNNQVP</sequence>
<comment type="caution">
    <text evidence="2">The sequence shown here is derived from an EMBL/GenBank/DDBJ whole genome shotgun (WGS) entry which is preliminary data.</text>
</comment>
<feature type="region of interest" description="Disordered" evidence="1">
    <location>
        <begin position="1"/>
        <end position="56"/>
    </location>
</feature>
<reference evidence="2 3" key="1">
    <citation type="journal article" date="2014" name="Mol. Plant">
        <title>Chromosome Scale Genome Assembly and Transcriptome Profiling of Nannochloropsis gaditana in Nitrogen Depletion.</title>
        <authorList>
            <person name="Corteggiani Carpinelli E."/>
            <person name="Telatin A."/>
            <person name="Vitulo N."/>
            <person name="Forcato C."/>
            <person name="D'Angelo M."/>
            <person name="Schiavon R."/>
            <person name="Vezzi A."/>
            <person name="Giacometti G.M."/>
            <person name="Morosinotto T."/>
            <person name="Valle G."/>
        </authorList>
    </citation>
    <scope>NUCLEOTIDE SEQUENCE [LARGE SCALE GENOMIC DNA]</scope>
    <source>
        <strain evidence="2 3">B-31</strain>
    </source>
</reference>
<feature type="region of interest" description="Disordered" evidence="1">
    <location>
        <begin position="203"/>
        <end position="232"/>
    </location>
</feature>
<evidence type="ECO:0000313" key="2">
    <source>
        <dbReference type="EMBL" id="EWM20276.1"/>
    </source>
</evidence>
<organism evidence="2 3">
    <name type="scientific">Nannochloropsis gaditana</name>
    <dbReference type="NCBI Taxonomy" id="72520"/>
    <lineage>
        <taxon>Eukaryota</taxon>
        <taxon>Sar</taxon>
        <taxon>Stramenopiles</taxon>
        <taxon>Ochrophyta</taxon>
        <taxon>Eustigmatophyceae</taxon>
        <taxon>Eustigmatales</taxon>
        <taxon>Monodopsidaceae</taxon>
        <taxon>Nannochloropsis</taxon>
    </lineage>
</organism>
<proteinExistence type="predicted"/>
<name>W7TIW8_9STRA</name>
<accession>W7TIW8</accession>
<feature type="compositionally biased region" description="Polar residues" evidence="1">
    <location>
        <begin position="1"/>
        <end position="42"/>
    </location>
</feature>
<dbReference type="Proteomes" id="UP000019335">
    <property type="component" value="Unassembled WGS sequence"/>
</dbReference>
<dbReference type="AlphaFoldDB" id="W7TIW8"/>
<dbReference type="EMBL" id="AZIL01003250">
    <property type="protein sequence ID" value="EWM20276.1"/>
    <property type="molecule type" value="Genomic_DNA"/>
</dbReference>
<feature type="non-terminal residue" evidence="2">
    <location>
        <position position="295"/>
    </location>
</feature>
<feature type="compositionally biased region" description="Pro residues" evidence="1">
    <location>
        <begin position="215"/>
        <end position="232"/>
    </location>
</feature>
<evidence type="ECO:0000313" key="3">
    <source>
        <dbReference type="Proteomes" id="UP000019335"/>
    </source>
</evidence>